<dbReference type="AlphaFoldDB" id="A0A0W0VWK3"/>
<dbReference type="Proteomes" id="UP000054908">
    <property type="component" value="Unassembled WGS sequence"/>
</dbReference>
<keyword evidence="3" id="KW-1185">Reference proteome</keyword>
<accession>A0A0W0VWK3</accession>
<gene>
    <name evidence="2" type="ORF">Lmac_2488</name>
</gene>
<reference evidence="2 3" key="1">
    <citation type="submission" date="2015-11" db="EMBL/GenBank/DDBJ databases">
        <title>Genomic analysis of 38 Legionella species identifies large and diverse effector repertoires.</title>
        <authorList>
            <person name="Burstein D."/>
            <person name="Amaro F."/>
            <person name="Zusman T."/>
            <person name="Lifshitz Z."/>
            <person name="Cohen O."/>
            <person name="Gilbert J.A."/>
            <person name="Pupko T."/>
            <person name="Shuman H.A."/>
            <person name="Segal G."/>
        </authorList>
    </citation>
    <scope>NUCLEOTIDE SEQUENCE [LARGE SCALE GENOMIC DNA]</scope>
    <source>
        <strain evidence="2 3">PX-1-G2-E2</strain>
    </source>
</reference>
<evidence type="ECO:0000313" key="2">
    <source>
        <dbReference type="EMBL" id="KTD24401.1"/>
    </source>
</evidence>
<comment type="caution">
    <text evidence="2">The sequence shown here is derived from an EMBL/GenBank/DDBJ whole genome shotgun (WGS) entry which is preliminary data.</text>
</comment>
<dbReference type="PATRIC" id="fig|466.6.peg.2651"/>
<dbReference type="EMBL" id="LNYL01000050">
    <property type="protein sequence ID" value="KTD24401.1"/>
    <property type="molecule type" value="Genomic_DNA"/>
</dbReference>
<evidence type="ECO:0000256" key="1">
    <source>
        <dbReference type="SAM" id="MobiDB-lite"/>
    </source>
</evidence>
<sequence>MFSKTEEFKMNLLDRIVVQKSFNPPSSFQTSAKDKYGKNRDDGSMSSQEIFNEDCTQGVELVVDTIRKLRTAGPLDLDSTKNALKKLLGQLAAIRKDTADKTGTLDSEQFGRSRKENPVCYEGQHIIDITRIYNPQHLAAHEEIKKLLKGYIGSIIKESNKKSFGYQAMACDSKEEPKSRYVISVYTQKRIVFTPKNDKEASITLDVNADNMPKLIDLASNSNYTFRAEYDCSDDLLHIFTLIANEFPQYNKKNILVGEIQLKIDGKFIPATRHVSWLNEFASEFERESKIVLQHTRAEYHEEIFNQTAALWFAAISWDETKSDFATLDSIMADLQFYFSQALFYYRGGPTISKMLLRGTYYEQGFLVRQTTGSIDEYCTGEYYPFMTQHRKKFISCFAQAPTSERTKEFTLEQGRFEDKIKTDTSLTLVTDGSYVGM</sequence>
<feature type="compositionally biased region" description="Basic and acidic residues" evidence="1">
    <location>
        <begin position="32"/>
        <end position="43"/>
    </location>
</feature>
<organism evidence="2 3">
    <name type="scientific">Legionella maceachernii</name>
    <dbReference type="NCBI Taxonomy" id="466"/>
    <lineage>
        <taxon>Bacteria</taxon>
        <taxon>Pseudomonadati</taxon>
        <taxon>Pseudomonadota</taxon>
        <taxon>Gammaproteobacteria</taxon>
        <taxon>Legionellales</taxon>
        <taxon>Legionellaceae</taxon>
        <taxon>Legionella</taxon>
    </lineage>
</organism>
<evidence type="ECO:0000313" key="3">
    <source>
        <dbReference type="Proteomes" id="UP000054908"/>
    </source>
</evidence>
<protein>
    <submittedName>
        <fullName evidence="2">Uncharacterized protein</fullName>
    </submittedName>
</protein>
<dbReference type="Gene3D" id="1.10.3290.20">
    <property type="match status" value="1"/>
</dbReference>
<name>A0A0W0VWK3_9GAMM</name>
<feature type="region of interest" description="Disordered" evidence="1">
    <location>
        <begin position="24"/>
        <end position="45"/>
    </location>
</feature>
<proteinExistence type="predicted"/>